<accession>A0A859DP68</accession>
<reference evidence="2" key="3">
    <citation type="journal article" date="2022" name="Int. J. Syst. Evol. Microbiol.">
        <title>Caproicibacterium lactatifermentans sp. nov., isolated from pit clay used for the production of Chinese strong aroma-type liquor.</title>
        <authorList>
            <person name="Wang H."/>
            <person name="Gu Y."/>
            <person name="Zhao D."/>
            <person name="Qiao Z."/>
            <person name="Zheng J."/>
            <person name="Gao J."/>
            <person name="Ren C."/>
            <person name="Xu Y."/>
        </authorList>
    </citation>
    <scope>NUCLEOTIDE SEQUENCE</scope>
    <source>
        <strain evidence="2">JNU-WLY1368</strain>
    </source>
</reference>
<dbReference type="EMBL" id="CP046161">
    <property type="protein sequence ID" value="QKO29764.1"/>
    <property type="molecule type" value="Genomic_DNA"/>
</dbReference>
<proteinExistence type="predicted"/>
<name>A0A859DP68_9FIRM</name>
<evidence type="ECO:0000313" key="3">
    <source>
        <dbReference type="Proteomes" id="UP000501316"/>
    </source>
</evidence>
<evidence type="ECO:0000313" key="1">
    <source>
        <dbReference type="EMBL" id="QKN23560.1"/>
    </source>
</evidence>
<evidence type="ECO:0000313" key="2">
    <source>
        <dbReference type="EMBL" id="QKO29764.1"/>
    </source>
</evidence>
<dbReference type="Proteomes" id="UP000509623">
    <property type="component" value="Chromosome"/>
</dbReference>
<keyword evidence="4" id="KW-1185">Reference proteome</keyword>
<dbReference type="Proteomes" id="UP000501316">
    <property type="component" value="Chromosome"/>
</dbReference>
<evidence type="ECO:0000313" key="4">
    <source>
        <dbReference type="Proteomes" id="UP000509623"/>
    </source>
</evidence>
<reference evidence="2" key="2">
    <citation type="journal article" date="2021" name="Appl. Environ. Microbiol.">
        <title>Adaptability of a Caproate-Producing Bacterium Contributes to Its Dominance in an Anaerobic Fermentation System.</title>
        <authorList>
            <person name="Wang H."/>
            <person name="Gu Y."/>
            <person name="Zhou W."/>
            <person name="Zhao D."/>
            <person name="Qiao Z."/>
            <person name="Zheng J."/>
            <person name="Gao J."/>
            <person name="Chen X."/>
            <person name="Ren C."/>
            <person name="Xu Y."/>
        </authorList>
    </citation>
    <scope>NUCLEOTIDE SEQUENCE</scope>
    <source>
        <strain evidence="2">JNU-WLY1368</strain>
    </source>
</reference>
<organism evidence="1 3">
    <name type="scientific">Caproicibacterium lactatifermentans</name>
    <dbReference type="NCBI Taxonomy" id="2666138"/>
    <lineage>
        <taxon>Bacteria</taxon>
        <taxon>Bacillati</taxon>
        <taxon>Bacillota</taxon>
        <taxon>Clostridia</taxon>
        <taxon>Eubacteriales</taxon>
        <taxon>Oscillospiraceae</taxon>
        <taxon>Caproicibacterium</taxon>
    </lineage>
</organism>
<sequence length="102" mass="11527">MEKHRTQKKPRQKRSVLLTLALVVFCVYMLAAIVNQRMQISSQKAKLQSIQAEIQVQEIKNSDVRHELQSQGASSEYVARIARESLNMAKAGERIFICPGGD</sequence>
<protein>
    <submittedName>
        <fullName evidence="1">Septum formation initiator family protein</fullName>
    </submittedName>
</protein>
<dbReference type="RefSeq" id="WP_086036135.1">
    <property type="nucleotide sequence ID" value="NZ_CP046051.1"/>
</dbReference>
<dbReference type="InterPro" id="IPR007060">
    <property type="entry name" value="FtsL/DivIC"/>
</dbReference>
<gene>
    <name evidence="1" type="ORF">GJQ69_03100</name>
    <name evidence="2" type="ORF">GKP14_01265</name>
</gene>
<reference evidence="3 4" key="1">
    <citation type="submission" date="2019-11" db="EMBL/GenBank/DDBJ databases">
        <authorList>
            <person name="Ren C."/>
            <person name="Wang H."/>
            <person name="Xu Y."/>
        </authorList>
    </citation>
    <scope>NUCLEOTIDE SEQUENCE [LARGE SCALE GENOMIC DNA]</scope>
    <source>
        <strain evidence="4">JNU-WLY1368</strain>
        <strain evidence="1 3">LBM 19010</strain>
    </source>
</reference>
<dbReference type="KEGG" id="clf:GJQ69_03100"/>
<dbReference type="AlphaFoldDB" id="A0A859DP68"/>
<dbReference type="Pfam" id="PF04977">
    <property type="entry name" value="DivIC"/>
    <property type="match status" value="1"/>
</dbReference>
<dbReference type="EMBL" id="CP046051">
    <property type="protein sequence ID" value="QKN23560.1"/>
    <property type="molecule type" value="Genomic_DNA"/>
</dbReference>